<dbReference type="Proteomes" id="UP000559987">
    <property type="component" value="Unassembled WGS sequence"/>
</dbReference>
<gene>
    <name evidence="2" type="ORF">FHS30_003035</name>
</gene>
<comment type="caution">
    <text evidence="2">The sequence shown here is derived from an EMBL/GenBank/DDBJ whole genome shotgun (WGS) entry which is preliminary data.</text>
</comment>
<dbReference type="PANTHER" id="PTHR33383:SF1">
    <property type="entry name" value="MEMBRANE PROTEIN INSERTION EFFICIENCY FACTOR-RELATED"/>
    <property type="match status" value="1"/>
</dbReference>
<comment type="function">
    <text evidence="1">Could be involved in insertion of integral membrane proteins into the membrane.</text>
</comment>
<dbReference type="Pfam" id="PF01809">
    <property type="entry name" value="YidD"/>
    <property type="match status" value="1"/>
</dbReference>
<comment type="subcellular location">
    <subcellularLocation>
        <location evidence="1">Cell membrane</location>
        <topology evidence="1">Peripheral membrane protein</topology>
        <orientation evidence="1">Cytoplasmic side</orientation>
    </subcellularLocation>
</comment>
<comment type="similarity">
    <text evidence="1">Belongs to the UPF0161 family.</text>
</comment>
<accession>A0A839UPQ1</accession>
<keyword evidence="1" id="KW-0472">Membrane</keyword>
<evidence type="ECO:0000256" key="1">
    <source>
        <dbReference type="HAMAP-Rule" id="MF_00386"/>
    </source>
</evidence>
<dbReference type="InterPro" id="IPR002696">
    <property type="entry name" value="Membr_insert_effic_factor_YidD"/>
</dbReference>
<evidence type="ECO:0000313" key="3">
    <source>
        <dbReference type="Proteomes" id="UP000559987"/>
    </source>
</evidence>
<dbReference type="AlphaFoldDB" id="A0A839UPQ1"/>
<dbReference type="NCBIfam" id="TIGR00278">
    <property type="entry name" value="membrane protein insertion efficiency factor YidD"/>
    <property type="match status" value="1"/>
</dbReference>
<dbReference type="SMART" id="SM01234">
    <property type="entry name" value="Haemolytic"/>
    <property type="match status" value="1"/>
</dbReference>
<protein>
    <recommendedName>
        <fullName evidence="1">Putative membrane protein insertion efficiency factor</fullName>
    </recommendedName>
</protein>
<evidence type="ECO:0000313" key="2">
    <source>
        <dbReference type="EMBL" id="MBB3169822.1"/>
    </source>
</evidence>
<dbReference type="HAMAP" id="MF_00386">
    <property type="entry name" value="UPF0161_YidD"/>
    <property type="match status" value="1"/>
</dbReference>
<keyword evidence="3" id="KW-1185">Reference proteome</keyword>
<reference evidence="2 3" key="1">
    <citation type="submission" date="2020-08" db="EMBL/GenBank/DDBJ databases">
        <title>Genomic Encyclopedia of Type Strains, Phase III (KMG-III): the genomes of soil and plant-associated and newly described type strains.</title>
        <authorList>
            <person name="Whitman W."/>
        </authorList>
    </citation>
    <scope>NUCLEOTIDE SEQUENCE [LARGE SCALE GENOMIC DNA]</scope>
    <source>
        <strain evidence="2 3">CECT 8571</strain>
    </source>
</reference>
<keyword evidence="1" id="KW-1003">Cell membrane</keyword>
<proteinExistence type="inferred from homology"/>
<name>A0A839UPQ1_9GAMM</name>
<dbReference type="PANTHER" id="PTHR33383">
    <property type="entry name" value="MEMBRANE PROTEIN INSERTION EFFICIENCY FACTOR-RELATED"/>
    <property type="match status" value="1"/>
</dbReference>
<sequence>MSWLTIKFIHLYRWLLSPWIGNQCRFHPTCSYYAEDAINRHGFIKGGYLMLARLIKCHPWHPGGFDPVPGSSDSHSDNGKKHEN</sequence>
<dbReference type="GO" id="GO:0005886">
    <property type="term" value="C:plasma membrane"/>
    <property type="evidence" value="ECO:0007669"/>
    <property type="project" value="UniProtKB-SubCell"/>
</dbReference>
<organism evidence="2 3">
    <name type="scientific">Simiduia aestuariiviva</name>
    <dbReference type="NCBI Taxonomy" id="1510459"/>
    <lineage>
        <taxon>Bacteria</taxon>
        <taxon>Pseudomonadati</taxon>
        <taxon>Pseudomonadota</taxon>
        <taxon>Gammaproteobacteria</taxon>
        <taxon>Cellvibrionales</taxon>
        <taxon>Cellvibrionaceae</taxon>
        <taxon>Simiduia</taxon>
    </lineage>
</organism>
<dbReference type="EMBL" id="JACHXZ010000004">
    <property type="protein sequence ID" value="MBB3169822.1"/>
    <property type="molecule type" value="Genomic_DNA"/>
</dbReference>
<dbReference type="RefSeq" id="WP_183911309.1">
    <property type="nucleotide sequence ID" value="NZ_JACHXZ010000004.1"/>
</dbReference>